<name>L0DHX2_SINAD</name>
<organism evidence="2 3">
    <name type="scientific">Singulisphaera acidiphila (strain ATCC BAA-1392 / DSM 18658 / VKM B-2454 / MOB10)</name>
    <dbReference type="NCBI Taxonomy" id="886293"/>
    <lineage>
        <taxon>Bacteria</taxon>
        <taxon>Pseudomonadati</taxon>
        <taxon>Planctomycetota</taxon>
        <taxon>Planctomycetia</taxon>
        <taxon>Isosphaerales</taxon>
        <taxon>Isosphaeraceae</taxon>
        <taxon>Singulisphaera</taxon>
    </lineage>
</organism>
<dbReference type="AlphaFoldDB" id="L0DHX2"/>
<evidence type="ECO:0000256" key="1">
    <source>
        <dbReference type="SAM" id="Phobius"/>
    </source>
</evidence>
<sequence length="155" mass="17066">MTPTAKLWSWTRGSAEFLGWATTVSLIFFWCTVAWSERETKQRYAAPAINVSPTAQKIAAKFSPALQQLASAHKDEAIGSVDGLVQRWCVGKVWDPAVKAIPRATEIGCDRALSYLDSMPMSEVAGLMIEHAKASGCRVHYSVWATAEHQWAITP</sequence>
<dbReference type="STRING" id="886293.Sinac_4199"/>
<keyword evidence="1" id="KW-1133">Transmembrane helix</keyword>
<gene>
    <name evidence="2" type="ordered locus">Sinac_4199</name>
</gene>
<keyword evidence="1" id="KW-0472">Membrane</keyword>
<dbReference type="KEGG" id="saci:Sinac_4199"/>
<dbReference type="Proteomes" id="UP000010798">
    <property type="component" value="Chromosome"/>
</dbReference>
<reference evidence="2 3" key="1">
    <citation type="submission" date="2012-02" db="EMBL/GenBank/DDBJ databases">
        <title>Complete sequence of chromosome of Singulisphaera acidiphila DSM 18658.</title>
        <authorList>
            <consortium name="US DOE Joint Genome Institute (JGI-PGF)"/>
            <person name="Lucas S."/>
            <person name="Copeland A."/>
            <person name="Lapidus A."/>
            <person name="Glavina del Rio T."/>
            <person name="Dalin E."/>
            <person name="Tice H."/>
            <person name="Bruce D."/>
            <person name="Goodwin L."/>
            <person name="Pitluck S."/>
            <person name="Peters L."/>
            <person name="Ovchinnikova G."/>
            <person name="Chertkov O."/>
            <person name="Kyrpides N."/>
            <person name="Mavromatis K."/>
            <person name="Ivanova N."/>
            <person name="Brettin T."/>
            <person name="Detter J.C."/>
            <person name="Han C."/>
            <person name="Larimer F."/>
            <person name="Land M."/>
            <person name="Hauser L."/>
            <person name="Markowitz V."/>
            <person name="Cheng J.-F."/>
            <person name="Hugenholtz P."/>
            <person name="Woyke T."/>
            <person name="Wu D."/>
            <person name="Tindall B."/>
            <person name="Pomrenke H."/>
            <person name="Brambilla E."/>
            <person name="Klenk H.-P."/>
            <person name="Eisen J.A."/>
        </authorList>
    </citation>
    <scope>NUCLEOTIDE SEQUENCE [LARGE SCALE GENOMIC DNA]</scope>
    <source>
        <strain evidence="3">ATCC BAA-1392 / DSM 18658 / VKM B-2454 / MOB10</strain>
    </source>
</reference>
<protein>
    <submittedName>
        <fullName evidence="2">Uncharacterized protein</fullName>
    </submittedName>
</protein>
<proteinExistence type="predicted"/>
<dbReference type="RefSeq" id="WP_015247531.1">
    <property type="nucleotide sequence ID" value="NC_019892.1"/>
</dbReference>
<dbReference type="HOGENOM" id="CLU_1694341_0_0_0"/>
<feature type="transmembrane region" description="Helical" evidence="1">
    <location>
        <begin position="17"/>
        <end position="35"/>
    </location>
</feature>
<keyword evidence="1" id="KW-0812">Transmembrane</keyword>
<evidence type="ECO:0000313" key="2">
    <source>
        <dbReference type="EMBL" id="AGA28403.1"/>
    </source>
</evidence>
<dbReference type="EMBL" id="CP003364">
    <property type="protein sequence ID" value="AGA28403.1"/>
    <property type="molecule type" value="Genomic_DNA"/>
</dbReference>
<accession>L0DHX2</accession>
<dbReference type="OrthoDB" id="9988545at2"/>
<keyword evidence="3" id="KW-1185">Reference proteome</keyword>
<evidence type="ECO:0000313" key="3">
    <source>
        <dbReference type="Proteomes" id="UP000010798"/>
    </source>
</evidence>